<dbReference type="EMBL" id="AMQM01003400">
    <property type="status" value="NOT_ANNOTATED_CDS"/>
    <property type="molecule type" value="Genomic_DNA"/>
</dbReference>
<evidence type="ECO:0000256" key="9">
    <source>
        <dbReference type="ARBA" id="ARBA00023306"/>
    </source>
</evidence>
<dbReference type="Proteomes" id="UP000015101">
    <property type="component" value="Unassembled WGS sequence"/>
</dbReference>
<name>T1F2C7_HELRO</name>
<dbReference type="GO" id="GO:0051301">
    <property type="term" value="P:cell division"/>
    <property type="evidence" value="ECO:0007669"/>
    <property type="project" value="UniProtKB-KW"/>
</dbReference>
<keyword evidence="4" id="KW-0963">Cytoplasm</keyword>
<dbReference type="PANTHER" id="PTHR31167:SF3">
    <property type="entry name" value="SPINDLE AND CENTRIOLE-ASSOCIATED PROTEIN 1"/>
    <property type="match status" value="1"/>
</dbReference>
<dbReference type="RefSeq" id="XP_009013883.1">
    <property type="nucleotide sequence ID" value="XM_009015635.1"/>
</dbReference>
<evidence type="ECO:0000256" key="4">
    <source>
        <dbReference type="ARBA" id="ARBA00022490"/>
    </source>
</evidence>
<reference evidence="13" key="3">
    <citation type="submission" date="2015-06" db="UniProtKB">
        <authorList>
            <consortium name="EnsemblMetazoa"/>
        </authorList>
    </citation>
    <scope>IDENTIFICATION</scope>
</reference>
<feature type="region of interest" description="Disordered" evidence="11">
    <location>
        <begin position="74"/>
        <end position="113"/>
    </location>
</feature>
<protein>
    <recommendedName>
        <fullName evidence="3">Spindle and centriole-associated protein 1</fullName>
    </recommendedName>
    <alternativeName>
        <fullName evidence="10">Coiled-coil domain-containing protein 52</fullName>
    </alternativeName>
</protein>
<gene>
    <name evidence="13" type="primary">20202977</name>
    <name evidence="12" type="ORF">HELRODRAFT_169825</name>
</gene>
<proteinExistence type="predicted"/>
<dbReference type="CTD" id="20202977"/>
<keyword evidence="9" id="KW-0131">Cell cycle</keyword>
<evidence type="ECO:0000256" key="11">
    <source>
        <dbReference type="SAM" id="MobiDB-lite"/>
    </source>
</evidence>
<dbReference type="GO" id="GO:0090307">
    <property type="term" value="P:mitotic spindle assembly"/>
    <property type="evidence" value="ECO:0007669"/>
    <property type="project" value="InterPro"/>
</dbReference>
<keyword evidence="7" id="KW-0175">Coiled coil</keyword>
<dbReference type="EMBL" id="KB096134">
    <property type="protein sequence ID" value="ESO08094.1"/>
    <property type="molecule type" value="Genomic_DNA"/>
</dbReference>
<sequence>MPNFKHRRSQSCPKPFHSTKVRKSRKPDWDDTVSDLSVYRPSKEQLAQRKLSHQSSNSHVWKEMQLQKKLARIQRSTTASLRSSKSLTRRFGNDDNDEDGDYNYDDSDVDGSSRVSGKCFKKSIKPYFHVEPIVTKPTMKGRLDEKKLEQLKKFQVQLADELKRAKDANVIPLNKDLWLGAAVAVPVVLQPFYSSHPFKWRVLSY</sequence>
<evidence type="ECO:0000313" key="14">
    <source>
        <dbReference type="Proteomes" id="UP000015101"/>
    </source>
</evidence>
<dbReference type="InParanoid" id="T1F2C7"/>
<evidence type="ECO:0000313" key="13">
    <source>
        <dbReference type="EnsemblMetazoa" id="HelroP169825"/>
    </source>
</evidence>
<dbReference type="GO" id="GO:0005814">
    <property type="term" value="C:centriole"/>
    <property type="evidence" value="ECO:0007669"/>
    <property type="project" value="UniProtKB-SubCell"/>
</dbReference>
<comment type="subcellular location">
    <subcellularLocation>
        <location evidence="1">Cytoplasm</location>
        <location evidence="1">Cytoskeleton</location>
        <location evidence="1">Microtubule organizing center</location>
        <location evidence="1">Centrosome</location>
        <location evidence="1">Centriole</location>
    </subcellularLocation>
    <subcellularLocation>
        <location evidence="2">Cytoplasm</location>
        <location evidence="2">Cytoskeleton</location>
        <location evidence="2">Spindle</location>
    </subcellularLocation>
</comment>
<evidence type="ECO:0000256" key="6">
    <source>
        <dbReference type="ARBA" id="ARBA00022776"/>
    </source>
</evidence>
<dbReference type="AlphaFoldDB" id="T1F2C7"/>
<keyword evidence="6" id="KW-0498">Mitosis</keyword>
<dbReference type="OrthoDB" id="6361178at2759"/>
<dbReference type="InterPro" id="IPR031387">
    <property type="entry name" value="SPICE1"/>
</dbReference>
<evidence type="ECO:0000256" key="8">
    <source>
        <dbReference type="ARBA" id="ARBA00023212"/>
    </source>
</evidence>
<accession>T1F2C7</accession>
<dbReference type="GeneID" id="20202977"/>
<evidence type="ECO:0000256" key="10">
    <source>
        <dbReference type="ARBA" id="ARBA00030722"/>
    </source>
</evidence>
<dbReference type="HOGENOM" id="CLU_1338851_0_0_1"/>
<dbReference type="GO" id="GO:0005819">
    <property type="term" value="C:spindle"/>
    <property type="evidence" value="ECO:0007669"/>
    <property type="project" value="UniProtKB-SubCell"/>
</dbReference>
<keyword evidence="8" id="KW-0206">Cytoskeleton</keyword>
<evidence type="ECO:0000256" key="2">
    <source>
        <dbReference type="ARBA" id="ARBA00004186"/>
    </source>
</evidence>
<reference evidence="14" key="1">
    <citation type="submission" date="2012-12" db="EMBL/GenBank/DDBJ databases">
        <authorList>
            <person name="Hellsten U."/>
            <person name="Grimwood J."/>
            <person name="Chapman J.A."/>
            <person name="Shapiro H."/>
            <person name="Aerts A."/>
            <person name="Otillar R.P."/>
            <person name="Terry A.Y."/>
            <person name="Boore J.L."/>
            <person name="Simakov O."/>
            <person name="Marletaz F."/>
            <person name="Cho S.-J."/>
            <person name="Edsinger-Gonzales E."/>
            <person name="Havlak P."/>
            <person name="Kuo D.-H."/>
            <person name="Larsson T."/>
            <person name="Lv J."/>
            <person name="Arendt D."/>
            <person name="Savage R."/>
            <person name="Osoegawa K."/>
            <person name="de Jong P."/>
            <person name="Lindberg D.R."/>
            <person name="Seaver E.C."/>
            <person name="Weisblat D.A."/>
            <person name="Putnam N.H."/>
            <person name="Grigoriev I.V."/>
            <person name="Rokhsar D.S."/>
        </authorList>
    </citation>
    <scope>NUCLEOTIDE SEQUENCE</scope>
</reference>
<keyword evidence="14" id="KW-1185">Reference proteome</keyword>
<evidence type="ECO:0000256" key="3">
    <source>
        <dbReference type="ARBA" id="ARBA00018313"/>
    </source>
</evidence>
<dbReference type="EnsemblMetazoa" id="HelroT169825">
    <property type="protein sequence ID" value="HelroP169825"/>
    <property type="gene ID" value="HelroG169825"/>
</dbReference>
<organism evidence="13 14">
    <name type="scientific">Helobdella robusta</name>
    <name type="common">Californian leech</name>
    <dbReference type="NCBI Taxonomy" id="6412"/>
    <lineage>
        <taxon>Eukaryota</taxon>
        <taxon>Metazoa</taxon>
        <taxon>Spiralia</taxon>
        <taxon>Lophotrochozoa</taxon>
        <taxon>Annelida</taxon>
        <taxon>Clitellata</taxon>
        <taxon>Hirudinea</taxon>
        <taxon>Rhynchobdellida</taxon>
        <taxon>Glossiphoniidae</taxon>
        <taxon>Helobdella</taxon>
    </lineage>
</organism>
<dbReference type="PANTHER" id="PTHR31167">
    <property type="entry name" value="SPINDLE AND CENTRIOLE ASSOCIATED PROTEIN 1 SPICE1"/>
    <property type="match status" value="1"/>
</dbReference>
<feature type="compositionally biased region" description="Acidic residues" evidence="11">
    <location>
        <begin position="94"/>
        <end position="109"/>
    </location>
</feature>
<reference evidence="12 14" key="2">
    <citation type="journal article" date="2013" name="Nature">
        <title>Insights into bilaterian evolution from three spiralian genomes.</title>
        <authorList>
            <person name="Simakov O."/>
            <person name="Marletaz F."/>
            <person name="Cho S.J."/>
            <person name="Edsinger-Gonzales E."/>
            <person name="Havlak P."/>
            <person name="Hellsten U."/>
            <person name="Kuo D.H."/>
            <person name="Larsson T."/>
            <person name="Lv J."/>
            <person name="Arendt D."/>
            <person name="Savage R."/>
            <person name="Osoegawa K."/>
            <person name="de Jong P."/>
            <person name="Grimwood J."/>
            <person name="Chapman J.A."/>
            <person name="Shapiro H."/>
            <person name="Aerts A."/>
            <person name="Otillar R.P."/>
            <person name="Terry A.Y."/>
            <person name="Boore J.L."/>
            <person name="Grigoriev I.V."/>
            <person name="Lindberg D.R."/>
            <person name="Seaver E.C."/>
            <person name="Weisblat D.A."/>
            <person name="Putnam N.H."/>
            <person name="Rokhsar D.S."/>
        </authorList>
    </citation>
    <scope>NUCLEOTIDE SEQUENCE</scope>
</reference>
<evidence type="ECO:0000256" key="1">
    <source>
        <dbReference type="ARBA" id="ARBA00004114"/>
    </source>
</evidence>
<dbReference type="KEGG" id="hro:HELRODRAFT_169825"/>
<evidence type="ECO:0000256" key="5">
    <source>
        <dbReference type="ARBA" id="ARBA00022618"/>
    </source>
</evidence>
<evidence type="ECO:0000313" key="12">
    <source>
        <dbReference type="EMBL" id="ESO08094.1"/>
    </source>
</evidence>
<feature type="compositionally biased region" description="Polar residues" evidence="11">
    <location>
        <begin position="74"/>
        <end position="86"/>
    </location>
</feature>
<feature type="region of interest" description="Disordered" evidence="11">
    <location>
        <begin position="1"/>
        <end position="34"/>
    </location>
</feature>
<keyword evidence="5" id="KW-0132">Cell division</keyword>
<evidence type="ECO:0000256" key="7">
    <source>
        <dbReference type="ARBA" id="ARBA00023054"/>
    </source>
</evidence>